<keyword evidence="11" id="KW-1185">Reference proteome</keyword>
<evidence type="ECO:0000256" key="5">
    <source>
        <dbReference type="ARBA" id="ARBA00022801"/>
    </source>
</evidence>
<dbReference type="Gene3D" id="2.60.40.1180">
    <property type="entry name" value="Golgi alpha-mannosidase II"/>
    <property type="match status" value="1"/>
</dbReference>
<keyword evidence="6" id="KW-0119">Carbohydrate metabolism</keyword>
<dbReference type="AlphaFoldDB" id="A0A1I7LH66"/>
<dbReference type="Gene3D" id="3.20.20.80">
    <property type="entry name" value="Glycosidases"/>
    <property type="match status" value="1"/>
</dbReference>
<evidence type="ECO:0000256" key="3">
    <source>
        <dbReference type="ARBA" id="ARBA00011165"/>
    </source>
</evidence>
<dbReference type="InterPro" id="IPR055235">
    <property type="entry name" value="ASD1_cat"/>
</dbReference>
<reference evidence="11" key="1">
    <citation type="submission" date="2016-10" db="EMBL/GenBank/DDBJ databases">
        <authorList>
            <person name="Varghese N."/>
            <person name="Submissions S."/>
        </authorList>
    </citation>
    <scope>NUCLEOTIDE SEQUENCE [LARGE SCALE GENOMIC DNA]</scope>
    <source>
        <strain evidence="11">CGMCC 1.11014</strain>
    </source>
</reference>
<evidence type="ECO:0000256" key="7">
    <source>
        <dbReference type="ARBA" id="ARBA00023295"/>
    </source>
</evidence>
<comment type="catalytic activity">
    <reaction evidence="1">
        <text>Hydrolysis of terminal non-reducing alpha-L-arabinofuranoside residues in alpha-L-arabinosides.</text>
        <dbReference type="EC" id="3.2.1.55"/>
    </reaction>
</comment>
<dbReference type="SUPFAM" id="SSF51445">
    <property type="entry name" value="(Trans)glycosidases"/>
    <property type="match status" value="1"/>
</dbReference>
<evidence type="ECO:0000313" key="11">
    <source>
        <dbReference type="Proteomes" id="UP000199391"/>
    </source>
</evidence>
<dbReference type="RefSeq" id="WP_093558289.1">
    <property type="nucleotide sequence ID" value="NZ_FPBO01000029.1"/>
</dbReference>
<protein>
    <recommendedName>
        <fullName evidence="4">non-reducing end alpha-L-arabinofuranosidase</fullName>
        <ecNumber evidence="4">3.2.1.55</ecNumber>
    </recommendedName>
</protein>
<dbReference type="InterPro" id="IPR010720">
    <property type="entry name" value="Alpha-L-AF_C"/>
</dbReference>
<dbReference type="STRING" id="1035707.SAMN05216552_102918"/>
<feature type="signal peptide" evidence="8">
    <location>
        <begin position="1"/>
        <end position="21"/>
    </location>
</feature>
<comment type="subunit">
    <text evidence="3">Homohexamer; trimer of dimers.</text>
</comment>
<dbReference type="SUPFAM" id="SSF51011">
    <property type="entry name" value="Glycosyl hydrolase domain"/>
    <property type="match status" value="1"/>
</dbReference>
<dbReference type="Pfam" id="PF22848">
    <property type="entry name" value="ASD1_dom"/>
    <property type="match status" value="1"/>
</dbReference>
<keyword evidence="5" id="KW-0378">Hydrolase</keyword>
<evidence type="ECO:0000256" key="1">
    <source>
        <dbReference type="ARBA" id="ARBA00001462"/>
    </source>
</evidence>
<proteinExistence type="inferred from homology"/>
<accession>A0A1I7LH66</accession>
<dbReference type="GO" id="GO:0046373">
    <property type="term" value="P:L-arabinose metabolic process"/>
    <property type="evidence" value="ECO:0007669"/>
    <property type="project" value="InterPro"/>
</dbReference>
<dbReference type="GO" id="GO:0000272">
    <property type="term" value="P:polysaccharide catabolic process"/>
    <property type="evidence" value="ECO:0007669"/>
    <property type="project" value="TreeGrafter"/>
</dbReference>
<dbReference type="OrthoDB" id="9758333at2"/>
<dbReference type="Proteomes" id="UP000199391">
    <property type="component" value="Unassembled WGS sequence"/>
</dbReference>
<dbReference type="PANTHER" id="PTHR43576:SF2">
    <property type="entry name" value="INTRACELLULAR EXO-ALPHA-L-ARABINOFURANOSIDASE 2"/>
    <property type="match status" value="1"/>
</dbReference>
<organism evidence="10 11">
    <name type="scientific">Pseudoduganella namucuonensis</name>
    <dbReference type="NCBI Taxonomy" id="1035707"/>
    <lineage>
        <taxon>Bacteria</taxon>
        <taxon>Pseudomonadati</taxon>
        <taxon>Pseudomonadota</taxon>
        <taxon>Betaproteobacteria</taxon>
        <taxon>Burkholderiales</taxon>
        <taxon>Oxalobacteraceae</taxon>
        <taxon>Telluria group</taxon>
        <taxon>Pseudoduganella</taxon>
    </lineage>
</organism>
<sequence length="498" mass="52542">MKHLQFPIMAAGLLVAASAWAAQTVDIEIDAGHPGPVISKNLYGHAAADGHAGNFGGMWVGPRSKIPNIKGWRKDVVAALKELRVPVLRWPGGCSADEYNWRDAIGPRGKATDGNAVGTHEFFDLVELLGADAYVNGNVGTGSPREAADWVEYMAAPSGSTLARLRTKNGRAKPFKVAYFGVGRAPWGCGGNMTPQYYADLYNQYAVFIRGKSNEPPKLIASGGGAEWTDELSTKKRIRDYRDGISAHRPPTATVANDSGSAAPDLGEARWIAALNRAWQINEFIDSNVAMLDKNDATKKTSLAIGEWDGGGAAARQRPQPNALGDALVAALHFHAFHAHAGRLSMANIAQQAPRQDMIQAERSTMVLTPTYHAFRMHVPFQDAVSLPVKLDNNPTYGLGGIALPTVSASAARAMDGKLYLSLVNANPKEAVAVAVSVAGVVAKAANGSVLTASAMDAHNSVASPGSVAPAPFTARGGQGKLLLTLKAKSVTVLAIDE</sequence>
<dbReference type="PANTHER" id="PTHR43576">
    <property type="entry name" value="ALPHA-L-ARABINOFURANOSIDASE C-RELATED"/>
    <property type="match status" value="1"/>
</dbReference>
<comment type="similarity">
    <text evidence="2">Belongs to the glycosyl hydrolase 51 family.</text>
</comment>
<dbReference type="EC" id="3.2.1.55" evidence="4"/>
<dbReference type="Pfam" id="PF06964">
    <property type="entry name" value="Alpha-L-AF_C"/>
    <property type="match status" value="1"/>
</dbReference>
<feature type="domain" description="Alpha-L-arabinofuranosidase C-terminal" evidence="9">
    <location>
        <begin position="306"/>
        <end position="490"/>
    </location>
</feature>
<gene>
    <name evidence="10" type="ORF">SAMN05216552_102918</name>
</gene>
<dbReference type="EMBL" id="FPBO01000029">
    <property type="protein sequence ID" value="SFV09035.1"/>
    <property type="molecule type" value="Genomic_DNA"/>
</dbReference>
<name>A0A1I7LH66_9BURK</name>
<keyword evidence="8" id="KW-0732">Signal</keyword>
<evidence type="ECO:0000256" key="6">
    <source>
        <dbReference type="ARBA" id="ARBA00023277"/>
    </source>
</evidence>
<keyword evidence="7" id="KW-0326">Glycosidase</keyword>
<evidence type="ECO:0000256" key="8">
    <source>
        <dbReference type="SAM" id="SignalP"/>
    </source>
</evidence>
<evidence type="ECO:0000256" key="2">
    <source>
        <dbReference type="ARBA" id="ARBA00007186"/>
    </source>
</evidence>
<dbReference type="GO" id="GO:0046556">
    <property type="term" value="F:alpha-L-arabinofuranosidase activity"/>
    <property type="evidence" value="ECO:0007669"/>
    <property type="project" value="UniProtKB-EC"/>
</dbReference>
<evidence type="ECO:0000256" key="4">
    <source>
        <dbReference type="ARBA" id="ARBA00012670"/>
    </source>
</evidence>
<feature type="chain" id="PRO_5011613706" description="non-reducing end alpha-L-arabinofuranosidase" evidence="8">
    <location>
        <begin position="22"/>
        <end position="498"/>
    </location>
</feature>
<dbReference type="InterPro" id="IPR013780">
    <property type="entry name" value="Glyco_hydro_b"/>
</dbReference>
<evidence type="ECO:0000259" key="9">
    <source>
        <dbReference type="SMART" id="SM00813"/>
    </source>
</evidence>
<dbReference type="InterPro" id="IPR017853">
    <property type="entry name" value="GH"/>
</dbReference>
<dbReference type="SMART" id="SM00813">
    <property type="entry name" value="Alpha-L-AF_C"/>
    <property type="match status" value="1"/>
</dbReference>
<evidence type="ECO:0000313" key="10">
    <source>
        <dbReference type="EMBL" id="SFV09035.1"/>
    </source>
</evidence>